<dbReference type="PANTHER" id="PTHR32552">
    <property type="entry name" value="FERRICHROME IRON RECEPTOR-RELATED"/>
    <property type="match status" value="1"/>
</dbReference>
<dbReference type="PROSITE" id="PS52016">
    <property type="entry name" value="TONB_DEPENDENT_REC_3"/>
    <property type="match status" value="1"/>
</dbReference>
<organism evidence="17 18">
    <name type="scientific">Novosphingobium decolorationis</name>
    <dbReference type="NCBI Taxonomy" id="2698673"/>
    <lineage>
        <taxon>Bacteria</taxon>
        <taxon>Pseudomonadati</taxon>
        <taxon>Pseudomonadota</taxon>
        <taxon>Alphaproteobacteria</taxon>
        <taxon>Sphingomonadales</taxon>
        <taxon>Sphingomonadaceae</taxon>
        <taxon>Novosphingobium</taxon>
    </lineage>
</organism>
<name>A0ABX8E4N3_9SPHN</name>
<evidence type="ECO:0000256" key="13">
    <source>
        <dbReference type="RuleBase" id="RU003357"/>
    </source>
</evidence>
<evidence type="ECO:0000256" key="11">
    <source>
        <dbReference type="ARBA" id="ARBA00023237"/>
    </source>
</evidence>
<dbReference type="InterPro" id="IPR039426">
    <property type="entry name" value="TonB-dep_rcpt-like"/>
</dbReference>
<dbReference type="Gene3D" id="2.40.170.20">
    <property type="entry name" value="TonB-dependent receptor, beta-barrel domain"/>
    <property type="match status" value="1"/>
</dbReference>
<keyword evidence="5 12" id="KW-0812">Transmembrane</keyword>
<comment type="similarity">
    <text evidence="12 13">Belongs to the TonB-dependent receptor family.</text>
</comment>
<feature type="domain" description="TonB-dependent receptor-like beta-barrel" evidence="15">
    <location>
        <begin position="265"/>
        <end position="728"/>
    </location>
</feature>
<protein>
    <submittedName>
        <fullName evidence="17">TonB-dependent receptor</fullName>
    </submittedName>
</protein>
<keyword evidence="6 14" id="KW-0732">Signal</keyword>
<evidence type="ECO:0000256" key="9">
    <source>
        <dbReference type="ARBA" id="ARBA00023077"/>
    </source>
</evidence>
<dbReference type="InterPro" id="IPR037066">
    <property type="entry name" value="Plug_dom_sf"/>
</dbReference>
<dbReference type="PANTHER" id="PTHR32552:SF89">
    <property type="entry name" value="CATECHOLATE SIDEROPHORE RECEPTOR FIU"/>
    <property type="match status" value="1"/>
</dbReference>
<evidence type="ECO:0000256" key="4">
    <source>
        <dbReference type="ARBA" id="ARBA00022496"/>
    </source>
</evidence>
<keyword evidence="4" id="KW-0410">Iron transport</keyword>
<evidence type="ECO:0000256" key="3">
    <source>
        <dbReference type="ARBA" id="ARBA00022452"/>
    </source>
</evidence>
<evidence type="ECO:0000256" key="6">
    <source>
        <dbReference type="ARBA" id="ARBA00022729"/>
    </source>
</evidence>
<keyword evidence="8" id="KW-0406">Ion transport</keyword>
<feature type="domain" description="TonB-dependent receptor plug" evidence="16">
    <location>
        <begin position="59"/>
        <end position="169"/>
    </location>
</feature>
<dbReference type="SUPFAM" id="SSF56935">
    <property type="entry name" value="Porins"/>
    <property type="match status" value="1"/>
</dbReference>
<keyword evidence="10 12" id="KW-0472">Membrane</keyword>
<dbReference type="Gene3D" id="2.170.130.10">
    <property type="entry name" value="TonB-dependent receptor, plug domain"/>
    <property type="match status" value="1"/>
</dbReference>
<gene>
    <name evidence="17" type="ORF">HT578_09530</name>
</gene>
<dbReference type="InterPro" id="IPR036942">
    <property type="entry name" value="Beta-barrel_TonB_sf"/>
</dbReference>
<evidence type="ECO:0000256" key="7">
    <source>
        <dbReference type="ARBA" id="ARBA00023004"/>
    </source>
</evidence>
<evidence type="ECO:0000256" key="1">
    <source>
        <dbReference type="ARBA" id="ARBA00004571"/>
    </source>
</evidence>
<comment type="subcellular location">
    <subcellularLocation>
        <location evidence="1 12">Cell outer membrane</location>
        <topology evidence="1 12">Multi-pass membrane protein</topology>
    </subcellularLocation>
</comment>
<evidence type="ECO:0000256" key="5">
    <source>
        <dbReference type="ARBA" id="ARBA00022692"/>
    </source>
</evidence>
<evidence type="ECO:0000313" key="18">
    <source>
        <dbReference type="Proteomes" id="UP000677126"/>
    </source>
</evidence>
<keyword evidence="11 12" id="KW-0998">Cell outer membrane</keyword>
<keyword evidence="17" id="KW-0675">Receptor</keyword>
<dbReference type="EMBL" id="CP054856">
    <property type="protein sequence ID" value="QVM83902.1"/>
    <property type="molecule type" value="Genomic_DNA"/>
</dbReference>
<dbReference type="InterPro" id="IPR000531">
    <property type="entry name" value="Beta-barrel_TonB"/>
</dbReference>
<feature type="signal peptide" evidence="14">
    <location>
        <begin position="1"/>
        <end position="24"/>
    </location>
</feature>
<dbReference type="Proteomes" id="UP000677126">
    <property type="component" value="Chromosome"/>
</dbReference>
<dbReference type="InterPro" id="IPR012910">
    <property type="entry name" value="Plug_dom"/>
</dbReference>
<evidence type="ECO:0000256" key="10">
    <source>
        <dbReference type="ARBA" id="ARBA00023136"/>
    </source>
</evidence>
<accession>A0ABX8E4N3</accession>
<keyword evidence="2 12" id="KW-0813">Transport</keyword>
<evidence type="ECO:0000259" key="16">
    <source>
        <dbReference type="Pfam" id="PF07715"/>
    </source>
</evidence>
<feature type="chain" id="PRO_5046444985" evidence="14">
    <location>
        <begin position="25"/>
        <end position="771"/>
    </location>
</feature>
<evidence type="ECO:0000256" key="12">
    <source>
        <dbReference type="PROSITE-ProRule" id="PRU01360"/>
    </source>
</evidence>
<evidence type="ECO:0000259" key="15">
    <source>
        <dbReference type="Pfam" id="PF00593"/>
    </source>
</evidence>
<keyword evidence="7" id="KW-0408">Iron</keyword>
<keyword evidence="18" id="KW-1185">Reference proteome</keyword>
<evidence type="ECO:0000313" key="17">
    <source>
        <dbReference type="EMBL" id="QVM83902.1"/>
    </source>
</evidence>
<dbReference type="Pfam" id="PF07715">
    <property type="entry name" value="Plug"/>
    <property type="match status" value="1"/>
</dbReference>
<reference evidence="17 18" key="1">
    <citation type="journal article" date="2021" name="Int. J. Syst. Evol. Microbiol.">
        <title>Novosphingobium decolorationis sp. nov., an aniline blue-decolourizing bacterium isolated from East Pacific sediment.</title>
        <authorList>
            <person name="Chen X."/>
            <person name="Dong B."/>
            <person name="Chen T."/>
            <person name="Ren N."/>
            <person name="Wang J."/>
            <person name="Xu Y."/>
            <person name="Yang J."/>
            <person name="Zhu S."/>
            <person name="Chen J."/>
        </authorList>
    </citation>
    <scope>NUCLEOTIDE SEQUENCE [LARGE SCALE GENOMIC DNA]</scope>
    <source>
        <strain evidence="17 18">502str22</strain>
    </source>
</reference>
<evidence type="ECO:0000256" key="8">
    <source>
        <dbReference type="ARBA" id="ARBA00023065"/>
    </source>
</evidence>
<dbReference type="Pfam" id="PF00593">
    <property type="entry name" value="TonB_dep_Rec_b-barrel"/>
    <property type="match status" value="1"/>
</dbReference>
<dbReference type="RefSeq" id="WP_213503767.1">
    <property type="nucleotide sequence ID" value="NZ_CP054856.1"/>
</dbReference>
<evidence type="ECO:0000256" key="14">
    <source>
        <dbReference type="SAM" id="SignalP"/>
    </source>
</evidence>
<proteinExistence type="inferred from homology"/>
<keyword evidence="9 13" id="KW-0798">TonB box</keyword>
<evidence type="ECO:0000256" key="2">
    <source>
        <dbReference type="ARBA" id="ARBA00022448"/>
    </source>
</evidence>
<keyword evidence="3 12" id="KW-1134">Transmembrane beta strand</keyword>
<sequence>MRSNAFLNASALALSSVLATPALAANDASPATDAATSAAAPAAAGSARNEIVVIGTGQTRQVQSLTAEDIAIATPGTSPLAVLSKLPSVNFQSASPLGTNEWTTRISVRGFTQNQLGFTLDGVPLGDMSYSNFNGLHISRAITSDNIGMTELSQGAGALSTASSSNLGGTIAFESLDPSYDMGLTTSATFGSNDAWRVFARFETGDLGGGVRAYVSGTYSDTPKWKGKGSQELWQINSKLVAPMGDRGELKIFANYSEMADADYADLTPDILDRHGYDWDYLRYDFETAQDIATNLQNGVYTDDYEGYGTLTGDDAYYDGYGLRKDLLIGMSVDYDLTDELHVRVSPYYHNNRGIGTWWTPYVPTPGGSSLSVRGTEYFINRMGVTGSLSYDLFRGNQIEVGGWYEINDYDTARDYFGLDDAPTSSISHHEFPKNPFAYDYFYKFDINTYQYYVQDTWELTDSLKVSGGWKGIQVDIDASNDPSRTSASWATQGSLTAKDMFLPQVGVNYRPIYEVELFGSYAENMRAFTTTPFITSPDQFAAIREQGLKPETSKTFEGGLRFHLPKFEASVVGYHVKFDNRLFSVSPCSAIESCPSVLNNVGSVTTKGVEVTGQYRVTPALSLYAAYAYTDASYDDDVLNGAGELVAASGGKSVVDQPEHLINGEISYDDGTFIGRAHVNYQSKRYATYENDLSFKGRALVDLTVGYRINSDDALDGTEIQLNVTNVTDEKYVSTIGQSGGYQASYAPGDWQYFMVGAPRQWFVTLKKAF</sequence>